<sequence>MQGTCLCGSVTLTTKDKQSFEVCHCGMCRRWGGGPFMGFHCEDGVQIEGGEFIQSFKSSDWAERGFCKQCGTHLYYKLIHANLYTLPIGLFQDLENLTFNEQIFIDKKPTFYSFAERTAAMTEQEVFEKYAP</sequence>
<evidence type="ECO:0000313" key="7">
    <source>
        <dbReference type="Proteomes" id="UP000319828"/>
    </source>
</evidence>
<evidence type="ECO:0000256" key="4">
    <source>
        <dbReference type="ARBA" id="ARBA00023239"/>
    </source>
</evidence>
<dbReference type="PANTHER" id="PTHR33337">
    <property type="entry name" value="GFA DOMAIN-CONTAINING PROTEIN"/>
    <property type="match status" value="1"/>
</dbReference>
<dbReference type="GO" id="GO:0046872">
    <property type="term" value="F:metal ion binding"/>
    <property type="evidence" value="ECO:0007669"/>
    <property type="project" value="UniProtKB-KW"/>
</dbReference>
<dbReference type="InterPro" id="IPR011057">
    <property type="entry name" value="Mss4-like_sf"/>
</dbReference>
<protein>
    <submittedName>
        <fullName evidence="6">GFA family protein</fullName>
    </submittedName>
</protein>
<feature type="domain" description="CENP-V/GFA" evidence="5">
    <location>
        <begin position="1"/>
        <end position="113"/>
    </location>
</feature>
<dbReference type="EMBL" id="VMKJ01000031">
    <property type="protein sequence ID" value="TVO34391.1"/>
    <property type="molecule type" value="Genomic_DNA"/>
</dbReference>
<dbReference type="InterPro" id="IPR006913">
    <property type="entry name" value="CENP-V/GFA"/>
</dbReference>
<evidence type="ECO:0000256" key="1">
    <source>
        <dbReference type="ARBA" id="ARBA00005495"/>
    </source>
</evidence>
<keyword evidence="4" id="KW-0456">Lyase</keyword>
<dbReference type="RefSeq" id="WP_144388733.1">
    <property type="nucleotide sequence ID" value="NZ_CANNCB010000030.1"/>
</dbReference>
<evidence type="ECO:0000259" key="5">
    <source>
        <dbReference type="PROSITE" id="PS51891"/>
    </source>
</evidence>
<dbReference type="GO" id="GO:0016846">
    <property type="term" value="F:carbon-sulfur lyase activity"/>
    <property type="evidence" value="ECO:0007669"/>
    <property type="project" value="InterPro"/>
</dbReference>
<organism evidence="6 7">
    <name type="scientific">Vibrio algivorus</name>
    <dbReference type="NCBI Taxonomy" id="1667024"/>
    <lineage>
        <taxon>Bacteria</taxon>
        <taxon>Pseudomonadati</taxon>
        <taxon>Pseudomonadota</taxon>
        <taxon>Gammaproteobacteria</taxon>
        <taxon>Vibrionales</taxon>
        <taxon>Vibrionaceae</taxon>
        <taxon>Vibrio</taxon>
    </lineage>
</organism>
<comment type="caution">
    <text evidence="6">The sequence shown here is derived from an EMBL/GenBank/DDBJ whole genome shotgun (WGS) entry which is preliminary data.</text>
</comment>
<dbReference type="Pfam" id="PF04828">
    <property type="entry name" value="GFA"/>
    <property type="match status" value="1"/>
</dbReference>
<gene>
    <name evidence="6" type="ORF">FOF44_13500</name>
</gene>
<dbReference type="OrthoDB" id="4188830at2"/>
<dbReference type="PROSITE" id="PS51891">
    <property type="entry name" value="CENP_V_GFA"/>
    <property type="match status" value="1"/>
</dbReference>
<reference evidence="6 7" key="1">
    <citation type="submission" date="2019-07" db="EMBL/GenBank/DDBJ databases">
        <title>The draft genome sequence of Vibrio algivorus M1486.</title>
        <authorList>
            <person name="Meng X."/>
        </authorList>
    </citation>
    <scope>NUCLEOTIDE SEQUENCE [LARGE SCALE GENOMIC DNA]</scope>
    <source>
        <strain evidence="6 7">M1486</strain>
    </source>
</reference>
<dbReference type="PANTHER" id="PTHR33337:SF40">
    <property type="entry name" value="CENP-V_GFA DOMAIN-CONTAINING PROTEIN-RELATED"/>
    <property type="match status" value="1"/>
</dbReference>
<evidence type="ECO:0000313" key="6">
    <source>
        <dbReference type="EMBL" id="TVO34391.1"/>
    </source>
</evidence>
<name>A0A557P161_9VIBR</name>
<dbReference type="Gene3D" id="3.90.1590.10">
    <property type="entry name" value="glutathione-dependent formaldehyde- activating enzyme (gfa)"/>
    <property type="match status" value="1"/>
</dbReference>
<accession>A0A557P161</accession>
<dbReference type="Proteomes" id="UP000319828">
    <property type="component" value="Unassembled WGS sequence"/>
</dbReference>
<dbReference type="AlphaFoldDB" id="A0A557P161"/>
<comment type="similarity">
    <text evidence="1">Belongs to the Gfa family.</text>
</comment>
<evidence type="ECO:0000256" key="3">
    <source>
        <dbReference type="ARBA" id="ARBA00022833"/>
    </source>
</evidence>
<dbReference type="SUPFAM" id="SSF51316">
    <property type="entry name" value="Mss4-like"/>
    <property type="match status" value="1"/>
</dbReference>
<proteinExistence type="inferred from homology"/>
<keyword evidence="2" id="KW-0479">Metal-binding</keyword>
<evidence type="ECO:0000256" key="2">
    <source>
        <dbReference type="ARBA" id="ARBA00022723"/>
    </source>
</evidence>
<keyword evidence="3" id="KW-0862">Zinc</keyword>